<proteinExistence type="inferred from homology"/>
<dbReference type="GO" id="GO:0004519">
    <property type="term" value="F:endonuclease activity"/>
    <property type="evidence" value="ECO:0007669"/>
    <property type="project" value="UniProtKB-KW"/>
</dbReference>
<dbReference type="PANTHER" id="PTHR37313">
    <property type="entry name" value="UPF0749 PROTEIN RV1825"/>
    <property type="match status" value="1"/>
</dbReference>
<dbReference type="AlphaFoldDB" id="A0A0J5TB07"/>
<comment type="caution">
    <text evidence="2">The sequence shown here is derived from an EMBL/GenBank/DDBJ whole genome shotgun (WGS) entry which is preliminary data.</text>
</comment>
<dbReference type="RefSeq" id="WP_048004132.1">
    <property type="nucleotide sequence ID" value="NZ_CP047095.1"/>
</dbReference>
<keyword evidence="2" id="KW-0540">Nuclease</keyword>
<keyword evidence="2" id="KW-0255">Endonuclease</keyword>
<dbReference type="PANTHER" id="PTHR37313:SF2">
    <property type="entry name" value="UPF0749 PROTEIN YLXX"/>
    <property type="match status" value="1"/>
</dbReference>
<dbReference type="PATRIC" id="fig|189381.10.peg.4215"/>
<dbReference type="EMBL" id="LQQY01000012">
    <property type="protein sequence ID" value="KZE49733.1"/>
    <property type="molecule type" value="Genomic_DNA"/>
</dbReference>
<dbReference type="Proteomes" id="UP000076510">
    <property type="component" value="Unassembled WGS sequence"/>
</dbReference>
<reference evidence="3" key="1">
    <citation type="submission" date="2016-01" db="EMBL/GenBank/DDBJ databases">
        <title>Whole genome sequencing of Bhargavaea cecembensis T14.</title>
        <authorList>
            <person name="Hong K.W."/>
        </authorList>
    </citation>
    <scope>NUCLEOTIDE SEQUENCE [LARGE SCALE GENOMIC DNA]</scope>
    <source>
        <strain evidence="3">M19</strain>
    </source>
</reference>
<dbReference type="Gene3D" id="3.30.70.1880">
    <property type="entry name" value="Protein of unknown function DUF881"/>
    <property type="match status" value="1"/>
</dbReference>
<dbReference type="InterPro" id="IPR010273">
    <property type="entry name" value="DUF881"/>
</dbReference>
<evidence type="ECO:0000313" key="2">
    <source>
        <dbReference type="EMBL" id="KZE49733.1"/>
    </source>
</evidence>
<evidence type="ECO:0000256" key="1">
    <source>
        <dbReference type="ARBA" id="ARBA00009108"/>
    </source>
</evidence>
<name>A0A0J5TB07_9BACI</name>
<keyword evidence="2" id="KW-0378">Hydrolase</keyword>
<gene>
    <name evidence="2" type="ORF">AV649_01505</name>
</gene>
<protein>
    <submittedName>
        <fullName evidence="2">NgoFVII family restriction endonuclease</fullName>
    </submittedName>
</protein>
<dbReference type="OrthoDB" id="2439649at2"/>
<sequence length="242" mass="27338">MGGRLKVSFTVVTVIIGFMLAIQFQTVQEPVIRDTRDVWELREALLKEKELNSNLNTEMRSVEGKLEQYKAQQESSPEEALKQTLEELKAEAGLTEKKGPGLTLTIEPVEEELLLGEPVKNVSPQLLERLINELSKYDATDISIDGHRLVNTSVIRDINGETKVDGYSIRSLPFEVKVLTADYATAEKLYNRMQVSQSLEDFFIDNLRVNISKPLEDQKIPAYEDTIRVRLMEPVKETGGNG</sequence>
<accession>A0A0J5TB07</accession>
<organism evidence="2 3">
    <name type="scientific">Rossellomorea marisflavi</name>
    <dbReference type="NCBI Taxonomy" id="189381"/>
    <lineage>
        <taxon>Bacteria</taxon>
        <taxon>Bacillati</taxon>
        <taxon>Bacillota</taxon>
        <taxon>Bacilli</taxon>
        <taxon>Bacillales</taxon>
        <taxon>Bacillaceae</taxon>
        <taxon>Rossellomorea</taxon>
    </lineage>
</organism>
<dbReference type="Pfam" id="PF05949">
    <property type="entry name" value="DUF881"/>
    <property type="match status" value="1"/>
</dbReference>
<evidence type="ECO:0000313" key="3">
    <source>
        <dbReference type="Proteomes" id="UP000076510"/>
    </source>
</evidence>
<comment type="similarity">
    <text evidence="1">Belongs to the UPF0749 family.</text>
</comment>